<reference evidence="2" key="1">
    <citation type="submission" date="2022-11" db="UniProtKB">
        <authorList>
            <consortium name="WormBaseParasite"/>
        </authorList>
    </citation>
    <scope>IDENTIFICATION</scope>
</reference>
<accession>A0AC34GJ26</accession>
<sequence length="105" mass="11994">MRVDADELDFVKFLDELGNPYLDPNTPKVDLHKVLLDESQMLQTPEELIDFCFPPHVLDNPLAHSKELLESAILCPTNQNTFTMNDEILELIPGEPQTFISLDKQ</sequence>
<protein>
    <submittedName>
        <fullName evidence="2">ATP-dependent DNA helicase</fullName>
    </submittedName>
</protein>
<dbReference type="Proteomes" id="UP000887579">
    <property type="component" value="Unplaced"/>
</dbReference>
<dbReference type="WBParaSite" id="ES5_v2.g29540.t1">
    <property type="protein sequence ID" value="ES5_v2.g29540.t1"/>
    <property type="gene ID" value="ES5_v2.g29540"/>
</dbReference>
<proteinExistence type="predicted"/>
<name>A0AC34GJ26_9BILA</name>
<evidence type="ECO:0000313" key="2">
    <source>
        <dbReference type="WBParaSite" id="ES5_v2.g29540.t1"/>
    </source>
</evidence>
<organism evidence="1 2">
    <name type="scientific">Panagrolaimus sp. ES5</name>
    <dbReference type="NCBI Taxonomy" id="591445"/>
    <lineage>
        <taxon>Eukaryota</taxon>
        <taxon>Metazoa</taxon>
        <taxon>Ecdysozoa</taxon>
        <taxon>Nematoda</taxon>
        <taxon>Chromadorea</taxon>
        <taxon>Rhabditida</taxon>
        <taxon>Tylenchina</taxon>
        <taxon>Panagrolaimomorpha</taxon>
        <taxon>Panagrolaimoidea</taxon>
        <taxon>Panagrolaimidae</taxon>
        <taxon>Panagrolaimus</taxon>
    </lineage>
</organism>
<evidence type="ECO:0000313" key="1">
    <source>
        <dbReference type="Proteomes" id="UP000887579"/>
    </source>
</evidence>